<comment type="caution">
    <text evidence="1">The sequence shown here is derived from an EMBL/GenBank/DDBJ whole genome shotgun (WGS) entry which is preliminary data.</text>
</comment>
<sequence length="1039" mass="114615">MSTSSLVAISKDVGRQFDYLQKSGARPLYLVDAKDVSTNVEFGELSILEEESAVKVRKPYTITKQREKWTEEEHQRFLEALKLYGRGWRQIEEHIGTKSAIQIRSHAQKFFSKLEREQSTGGNLTAIAQDIDIPPPRPKRKPNHPYPRKAGVGHAPNLAATRQNCSAAASDTLLSTGLCIASGYFQTASCTPLQAYSARKEYDQMQNGEITSSDGSNSLGLKIFGQTLDPALHLSIDSTEKMPDSDVESFNEMATLEACVKAGRGILSLSDSINAMQSFDGLSTRISTRNFPRNGFQSSCASNIDQMKVLDKDALSINNVNEASDSTGKQNILHENLQDLKLARDADARTSGNQNSLGKMEKIHVNEVKSDFLTTTKSRHSDESCHQRTLSTKKMNKSQAVSSACNAGSNLGYRDILQSATRIHEMPTHQQLDRSSMMHGMHSILSIDPAAFASTITGGFDISRSSEHPIFHNPPHLAHIPELATIARSLDPFILHLMQGPAHQDSAAFMSFPSGEPKTVSSSQVPVGNCKKIAETVDGAAVATFAAASAWWALQGAMISGLQNHHAFTLNDASAAFRDVLYNYDQKQRGISPKIPTVSERDSALQNPQQVDADCHEFSLNILNQRAEFLEAESPVMARSPKMVPEETNRSSAANRCNSLQNFIPTETTRQGIPTSCTSGDHDGRKRVRESFGSRISTQDNCNGNQLENTHNRSDSSMSDCNQFPCCINTKQSYEHPLSNLCSCPHCKKPFSSFSSPEEHGPDEQQKRLKVTLEGRRHSEVGNGRDGLQRCAGRNLSLREQQDCSKENRNQYHPHSSRVQKLANVKGEGKEERNDIAEEGQVASQHVFTNSNLPQNFHTAKSNSSSVTVPDHHLHSKKTYKKNVLQTLDELPGECDYQQFRSRVAPRTSVAYLQIGRVKKGTEGLLNNCTASLMDESDVERQGLKGMNSEGGLPCTRTDLLLEIPGLVTESEEADMNPCQGARETTASTLQSVLTNDEAFYKKKCFASDSPRGSLRPCWKQTSSGLGFLPYRRPCEKLV</sequence>
<reference evidence="2" key="1">
    <citation type="journal article" date="2024" name="Proc. Natl. Acad. Sci. U.S.A.">
        <title>Extraordinary preservation of gene collinearity over three hundred million years revealed in homosporous lycophytes.</title>
        <authorList>
            <person name="Li C."/>
            <person name="Wickell D."/>
            <person name="Kuo L.Y."/>
            <person name="Chen X."/>
            <person name="Nie B."/>
            <person name="Liao X."/>
            <person name="Peng D."/>
            <person name="Ji J."/>
            <person name="Jenkins J."/>
            <person name="Williams M."/>
            <person name="Shu S."/>
            <person name="Plott C."/>
            <person name="Barry K."/>
            <person name="Rajasekar S."/>
            <person name="Grimwood J."/>
            <person name="Han X."/>
            <person name="Sun S."/>
            <person name="Hou Z."/>
            <person name="He W."/>
            <person name="Dai G."/>
            <person name="Sun C."/>
            <person name="Schmutz J."/>
            <person name="Leebens-Mack J.H."/>
            <person name="Li F.W."/>
            <person name="Wang L."/>
        </authorList>
    </citation>
    <scope>NUCLEOTIDE SEQUENCE [LARGE SCALE GENOMIC DNA]</scope>
    <source>
        <strain evidence="2">cv. PW_Plant_1</strain>
    </source>
</reference>
<keyword evidence="2" id="KW-1185">Reference proteome</keyword>
<organism evidence="1 2">
    <name type="scientific">Diphasiastrum complanatum</name>
    <name type="common">Issler's clubmoss</name>
    <name type="synonym">Lycopodium complanatum</name>
    <dbReference type="NCBI Taxonomy" id="34168"/>
    <lineage>
        <taxon>Eukaryota</taxon>
        <taxon>Viridiplantae</taxon>
        <taxon>Streptophyta</taxon>
        <taxon>Embryophyta</taxon>
        <taxon>Tracheophyta</taxon>
        <taxon>Lycopodiopsida</taxon>
        <taxon>Lycopodiales</taxon>
        <taxon>Lycopodiaceae</taxon>
        <taxon>Lycopodioideae</taxon>
        <taxon>Diphasiastrum</taxon>
    </lineage>
</organism>
<proteinExistence type="predicted"/>
<dbReference type="Proteomes" id="UP001162992">
    <property type="component" value="Chromosome 5"/>
</dbReference>
<name>A0ACC2DNK8_DIPCM</name>
<dbReference type="EMBL" id="CM055096">
    <property type="protein sequence ID" value="KAJ7555786.1"/>
    <property type="molecule type" value="Genomic_DNA"/>
</dbReference>
<protein>
    <submittedName>
        <fullName evidence="1">Uncharacterized protein</fullName>
    </submittedName>
</protein>
<accession>A0ACC2DNK8</accession>
<gene>
    <name evidence="1" type="ORF">O6H91_05G054900</name>
</gene>
<evidence type="ECO:0000313" key="2">
    <source>
        <dbReference type="Proteomes" id="UP001162992"/>
    </source>
</evidence>
<evidence type="ECO:0000313" key="1">
    <source>
        <dbReference type="EMBL" id="KAJ7555786.1"/>
    </source>
</evidence>